<accession>A0A6C0J830</accession>
<evidence type="ECO:0000256" key="1">
    <source>
        <dbReference type="SAM" id="Phobius"/>
    </source>
</evidence>
<organism evidence="2">
    <name type="scientific">viral metagenome</name>
    <dbReference type="NCBI Taxonomy" id="1070528"/>
    <lineage>
        <taxon>unclassified sequences</taxon>
        <taxon>metagenomes</taxon>
        <taxon>organismal metagenomes</taxon>
    </lineage>
</organism>
<sequence length="94" mass="10103">MLDSLVKMGKESSGNIILVMATLIGAFGGFPQPPKFFAEAVKWGIVQWFLVFVLAYQGGAGASIPLAAGATAVTFVLYKIIRSFEKSDDDLFLL</sequence>
<dbReference type="EMBL" id="MN740331">
    <property type="protein sequence ID" value="QHU00911.1"/>
    <property type="molecule type" value="Genomic_DNA"/>
</dbReference>
<evidence type="ECO:0008006" key="3">
    <source>
        <dbReference type="Google" id="ProtNLM"/>
    </source>
</evidence>
<dbReference type="AlphaFoldDB" id="A0A6C0J830"/>
<protein>
    <recommendedName>
        <fullName evidence="3">Holin</fullName>
    </recommendedName>
</protein>
<feature type="transmembrane region" description="Helical" evidence="1">
    <location>
        <begin position="45"/>
        <end position="78"/>
    </location>
</feature>
<keyword evidence="1" id="KW-1133">Transmembrane helix</keyword>
<proteinExistence type="predicted"/>
<keyword evidence="1" id="KW-0812">Transmembrane</keyword>
<name>A0A6C0J830_9ZZZZ</name>
<evidence type="ECO:0000313" key="2">
    <source>
        <dbReference type="EMBL" id="QHU00911.1"/>
    </source>
</evidence>
<keyword evidence="1" id="KW-0472">Membrane</keyword>
<reference evidence="2" key="1">
    <citation type="journal article" date="2020" name="Nature">
        <title>Giant virus diversity and host interactions through global metagenomics.</title>
        <authorList>
            <person name="Schulz F."/>
            <person name="Roux S."/>
            <person name="Paez-Espino D."/>
            <person name="Jungbluth S."/>
            <person name="Walsh D.A."/>
            <person name="Denef V.J."/>
            <person name="McMahon K.D."/>
            <person name="Konstantinidis K.T."/>
            <person name="Eloe-Fadrosh E.A."/>
            <person name="Kyrpides N.C."/>
            <person name="Woyke T."/>
        </authorList>
    </citation>
    <scope>NUCLEOTIDE SEQUENCE</scope>
    <source>
        <strain evidence="2">GVMAG-M-3300025860-20</strain>
    </source>
</reference>
<feature type="transmembrane region" description="Helical" evidence="1">
    <location>
        <begin position="12"/>
        <end position="30"/>
    </location>
</feature>